<gene>
    <name evidence="1" type="ORF">F936_03272</name>
</gene>
<dbReference type="EMBL" id="APQI01000006">
    <property type="protein sequence ID" value="ENV97631.1"/>
    <property type="molecule type" value="Genomic_DNA"/>
</dbReference>
<accession>A0ABN0K3K9</accession>
<name>A0ABN0K3K9_ACICA</name>
<evidence type="ECO:0000313" key="1">
    <source>
        <dbReference type="EMBL" id="ENV97631.1"/>
    </source>
</evidence>
<evidence type="ECO:0000313" key="2">
    <source>
        <dbReference type="Proteomes" id="UP000013024"/>
    </source>
</evidence>
<organism evidence="1 2">
    <name type="scientific">Acinetobacter calcoaceticus DSM 30006 = CIP 81.8</name>
    <dbReference type="NCBI Taxonomy" id="981331"/>
    <lineage>
        <taxon>Bacteria</taxon>
        <taxon>Pseudomonadati</taxon>
        <taxon>Pseudomonadota</taxon>
        <taxon>Gammaproteobacteria</taxon>
        <taxon>Moraxellales</taxon>
        <taxon>Moraxellaceae</taxon>
        <taxon>Acinetobacter</taxon>
        <taxon>Acinetobacter calcoaceticus/baumannii complex</taxon>
    </lineage>
</organism>
<protein>
    <submittedName>
        <fullName evidence="1">Uncharacterized protein</fullName>
    </submittedName>
</protein>
<dbReference type="Proteomes" id="UP000013024">
    <property type="component" value="Unassembled WGS sequence"/>
</dbReference>
<reference evidence="1 2" key="1">
    <citation type="submission" date="2013-02" db="EMBL/GenBank/DDBJ databases">
        <title>The Genome Sequence of Acinetobacter calcoaceticus CIP 81.8.</title>
        <authorList>
            <consortium name="The Broad Institute Genome Sequencing Platform"/>
            <consortium name="The Broad Institute Genome Sequencing Center for Infectious Disease"/>
            <person name="Cerqueira G."/>
            <person name="Feldgarden M."/>
            <person name="Courvalin P."/>
            <person name="Perichon B."/>
            <person name="Grillot-Courvalin C."/>
            <person name="Clermont D."/>
            <person name="Rocha E."/>
            <person name="Yoon E.-J."/>
            <person name="Nemec A."/>
            <person name="Walker B."/>
            <person name="Young S.K."/>
            <person name="Zeng Q."/>
            <person name="Gargeya S."/>
            <person name="Fitzgerald M."/>
            <person name="Haas B."/>
            <person name="Abouelleil A."/>
            <person name="Alvarado L."/>
            <person name="Arachchi H.M."/>
            <person name="Berlin A.M."/>
            <person name="Chapman S.B."/>
            <person name="Dewar J."/>
            <person name="Goldberg J."/>
            <person name="Griggs A."/>
            <person name="Gujja S."/>
            <person name="Hansen M."/>
            <person name="Howarth C."/>
            <person name="Imamovic A."/>
            <person name="Larimer J."/>
            <person name="McCowan C."/>
            <person name="Murphy C."/>
            <person name="Neiman D."/>
            <person name="Pearson M."/>
            <person name="Priest M."/>
            <person name="Roberts A."/>
            <person name="Saif S."/>
            <person name="Shea T."/>
            <person name="Sisk P."/>
            <person name="Sykes S."/>
            <person name="Wortman J."/>
            <person name="Nusbaum C."/>
            <person name="Birren B."/>
        </authorList>
    </citation>
    <scope>NUCLEOTIDE SEQUENCE [LARGE SCALE GENOMIC DNA]</scope>
    <source>
        <strain evidence="1 2">CIP 81.8</strain>
    </source>
</reference>
<dbReference type="GeneID" id="92918372"/>
<proteinExistence type="predicted"/>
<keyword evidence="2" id="KW-1185">Reference proteome</keyword>
<comment type="caution">
    <text evidence="1">The sequence shown here is derived from an EMBL/GenBank/DDBJ whole genome shotgun (WGS) entry which is preliminary data.</text>
</comment>
<sequence>MKMKISSVEKHQRTHSYRFDQKSLERLALEKIAAELGLDLTKNSLKTESRIIPNSGGINPTTYECEVSIIENLDCKD</sequence>
<dbReference type="RefSeq" id="WP_005048957.1">
    <property type="nucleotide sequence ID" value="NZ_KB849780.1"/>
</dbReference>